<dbReference type="InterPro" id="IPR006311">
    <property type="entry name" value="TAT_signal"/>
</dbReference>
<keyword evidence="9" id="KW-1185">Reference proteome</keyword>
<gene>
    <name evidence="8" type="ORF">ACFQDM_14480</name>
</gene>
<name>A0ABW1SCM3_9PROT</name>
<dbReference type="SUPFAM" id="SSF54373">
    <property type="entry name" value="FAD-linked reductases, C-terminal domain"/>
    <property type="match status" value="1"/>
</dbReference>
<evidence type="ECO:0000256" key="1">
    <source>
        <dbReference type="ARBA" id="ARBA00004814"/>
    </source>
</evidence>
<sequence>MGKTTRRAFLGGLGVAAGGTALYTTMRMMGDVPASEYKGPVKLDGNPNGAKVLVLGAGLAGMVAALELRSAGYEVEILEYREKAGGRCWTLRGGDTYTELGGAKQNVSFADGNYFNPGPWRIPYDHHGVIDYCQRLGVQLEPFIQKNFNAYLHTSQGFDGTPKRYREISADYRGQISELLAKAVNQGRLDDLVTADDRDILIESLRATGILNDELTYEMSMATSRYRGFGKLPGAGFEGAPDASEPIDLSPLLQSKIWARLAEPDMIDHQTPMFQPVGGMDMIAQALAREVGDLTRYNSKVLSLQQDEEQVTVTYEDTLTGEKASTTADWCVCTIPFSILGQIDHNLSSGLSQAIDGVWYRSSAKWGLEFNRRFWEEDEGIYGGISYTDLPIDLISYPSGDMFSKGPGVLLGGYVWRDDLAYEFTAMQPDERIKWALEYGSRIHPQYLEEYKSGVSVAWHKVPWVLGCFGIWRDKERDYANAVDIDNRVVCAGEHVSYLGAWMEGAVLSAVDAVSRLHDKVING</sequence>
<comment type="similarity">
    <text evidence="2">Belongs to the tryptophan 2-monooxygenase family.</text>
</comment>
<reference evidence="9" key="1">
    <citation type="journal article" date="2019" name="Int. J. Syst. Evol. Microbiol.">
        <title>The Global Catalogue of Microorganisms (GCM) 10K type strain sequencing project: providing services to taxonomists for standard genome sequencing and annotation.</title>
        <authorList>
            <consortium name="The Broad Institute Genomics Platform"/>
            <consortium name="The Broad Institute Genome Sequencing Center for Infectious Disease"/>
            <person name="Wu L."/>
            <person name="Ma J."/>
        </authorList>
    </citation>
    <scope>NUCLEOTIDE SEQUENCE [LARGE SCALE GENOMIC DNA]</scope>
    <source>
        <strain evidence="9">CGMCC-1.15741</strain>
    </source>
</reference>
<dbReference type="Gene3D" id="3.90.660.10">
    <property type="match status" value="1"/>
</dbReference>
<evidence type="ECO:0000256" key="2">
    <source>
        <dbReference type="ARBA" id="ARBA00005833"/>
    </source>
</evidence>
<organism evidence="8 9">
    <name type="scientific">Ponticaulis profundi</name>
    <dbReference type="NCBI Taxonomy" id="2665222"/>
    <lineage>
        <taxon>Bacteria</taxon>
        <taxon>Pseudomonadati</taxon>
        <taxon>Pseudomonadota</taxon>
        <taxon>Alphaproteobacteria</taxon>
        <taxon>Hyphomonadales</taxon>
        <taxon>Hyphomonadaceae</taxon>
        <taxon>Ponticaulis</taxon>
    </lineage>
</organism>
<dbReference type="EC" id="1.13.12.3" evidence="3"/>
<dbReference type="Gene3D" id="3.50.50.60">
    <property type="entry name" value="FAD/NAD(P)-binding domain"/>
    <property type="match status" value="1"/>
</dbReference>
<comment type="pathway">
    <text evidence="1">Plant hormone metabolism; auxin biosynthesis.</text>
</comment>
<protein>
    <recommendedName>
        <fullName evidence="4">Tryptophan 2-monooxygenase</fullName>
        <ecNumber evidence="3">1.13.12.3</ecNumber>
    </recommendedName>
</protein>
<keyword evidence="5" id="KW-0073">Auxin biosynthesis</keyword>
<dbReference type="RefSeq" id="WP_377380215.1">
    <property type="nucleotide sequence ID" value="NZ_JBHSSW010000028.1"/>
</dbReference>
<evidence type="ECO:0000259" key="7">
    <source>
        <dbReference type="Pfam" id="PF01593"/>
    </source>
</evidence>
<proteinExistence type="inferred from homology"/>
<evidence type="ECO:0000313" key="9">
    <source>
        <dbReference type="Proteomes" id="UP001596303"/>
    </source>
</evidence>
<dbReference type="Pfam" id="PF01593">
    <property type="entry name" value="Amino_oxidase"/>
    <property type="match status" value="1"/>
</dbReference>
<dbReference type="InterPro" id="IPR036188">
    <property type="entry name" value="FAD/NAD-bd_sf"/>
</dbReference>
<evidence type="ECO:0000256" key="5">
    <source>
        <dbReference type="ARBA" id="ARBA00023070"/>
    </source>
</evidence>
<dbReference type="InterPro" id="IPR002937">
    <property type="entry name" value="Amino_oxidase"/>
</dbReference>
<evidence type="ECO:0000256" key="6">
    <source>
        <dbReference type="ARBA" id="ARBA00047321"/>
    </source>
</evidence>
<feature type="domain" description="Amine oxidase" evidence="7">
    <location>
        <begin position="59"/>
        <end position="517"/>
    </location>
</feature>
<dbReference type="EMBL" id="JBHSSW010000028">
    <property type="protein sequence ID" value="MFC6199290.1"/>
    <property type="molecule type" value="Genomic_DNA"/>
</dbReference>
<dbReference type="Proteomes" id="UP001596303">
    <property type="component" value="Unassembled WGS sequence"/>
</dbReference>
<evidence type="ECO:0000313" key="8">
    <source>
        <dbReference type="EMBL" id="MFC6199290.1"/>
    </source>
</evidence>
<comment type="caution">
    <text evidence="8">The sequence shown here is derived from an EMBL/GenBank/DDBJ whole genome shotgun (WGS) entry which is preliminary data.</text>
</comment>
<dbReference type="InterPro" id="IPR050281">
    <property type="entry name" value="Flavin_monoamine_oxidase"/>
</dbReference>
<evidence type="ECO:0000256" key="3">
    <source>
        <dbReference type="ARBA" id="ARBA00012535"/>
    </source>
</evidence>
<dbReference type="SUPFAM" id="SSF51905">
    <property type="entry name" value="FAD/NAD(P)-binding domain"/>
    <property type="match status" value="1"/>
</dbReference>
<dbReference type="PANTHER" id="PTHR10742">
    <property type="entry name" value="FLAVIN MONOAMINE OXIDASE"/>
    <property type="match status" value="1"/>
</dbReference>
<comment type="catalytic activity">
    <reaction evidence="6">
        <text>L-tryptophan + O2 = indole-3-acetamide + CO2 + H2O</text>
        <dbReference type="Rhea" id="RHEA:16165"/>
        <dbReference type="ChEBI" id="CHEBI:15377"/>
        <dbReference type="ChEBI" id="CHEBI:15379"/>
        <dbReference type="ChEBI" id="CHEBI:16031"/>
        <dbReference type="ChEBI" id="CHEBI:16526"/>
        <dbReference type="ChEBI" id="CHEBI:57912"/>
        <dbReference type="EC" id="1.13.12.3"/>
    </reaction>
</comment>
<dbReference type="PANTHER" id="PTHR10742:SF342">
    <property type="entry name" value="AMINE OXIDASE"/>
    <property type="match status" value="1"/>
</dbReference>
<dbReference type="Gene3D" id="1.20.1440.240">
    <property type="match status" value="1"/>
</dbReference>
<accession>A0ABW1SCM3</accession>
<evidence type="ECO:0000256" key="4">
    <source>
        <dbReference type="ARBA" id="ARBA00017871"/>
    </source>
</evidence>
<dbReference type="PROSITE" id="PS51318">
    <property type="entry name" value="TAT"/>
    <property type="match status" value="1"/>
</dbReference>